<accession>A0ABR2HAY4</accession>
<gene>
    <name evidence="1" type="ORF">M9Y10_024677</name>
</gene>
<dbReference type="InterPro" id="IPR026906">
    <property type="entry name" value="LRR_5"/>
</dbReference>
<dbReference type="PANTHER" id="PTHR45661:SF3">
    <property type="entry name" value="IG-LIKE DOMAIN-CONTAINING PROTEIN"/>
    <property type="match status" value="1"/>
</dbReference>
<reference evidence="1 2" key="1">
    <citation type="submission" date="2024-04" db="EMBL/GenBank/DDBJ databases">
        <title>Tritrichomonas musculus Genome.</title>
        <authorList>
            <person name="Alves-Ferreira E."/>
            <person name="Grigg M."/>
            <person name="Lorenzi H."/>
            <person name="Galac M."/>
        </authorList>
    </citation>
    <scope>NUCLEOTIDE SEQUENCE [LARGE SCALE GENOMIC DNA]</scope>
    <source>
        <strain evidence="1 2">EAF2021</strain>
    </source>
</reference>
<evidence type="ECO:0008006" key="3">
    <source>
        <dbReference type="Google" id="ProtNLM"/>
    </source>
</evidence>
<comment type="caution">
    <text evidence="1">The sequence shown here is derived from an EMBL/GenBank/DDBJ whole genome shotgun (WGS) entry which is preliminary data.</text>
</comment>
<dbReference type="SUPFAM" id="SSF52058">
    <property type="entry name" value="L domain-like"/>
    <property type="match status" value="2"/>
</dbReference>
<evidence type="ECO:0000313" key="2">
    <source>
        <dbReference type="Proteomes" id="UP001470230"/>
    </source>
</evidence>
<organism evidence="1 2">
    <name type="scientific">Tritrichomonas musculus</name>
    <dbReference type="NCBI Taxonomy" id="1915356"/>
    <lineage>
        <taxon>Eukaryota</taxon>
        <taxon>Metamonada</taxon>
        <taxon>Parabasalia</taxon>
        <taxon>Tritrichomonadida</taxon>
        <taxon>Tritrichomonadidae</taxon>
        <taxon>Tritrichomonas</taxon>
    </lineage>
</organism>
<keyword evidence="2" id="KW-1185">Reference proteome</keyword>
<sequence>MLFDFDVEIGNHLYKLDYVQKTAELVDFTRKINQVTIPKKIIHESQEFNVFIQKDIFCSSPIEDITFPSDYQLEEGLFQSAEKLKRVRIVPSGDALLKNYSKKFVLGKSDKNSEVFDIFYFAPHELKKVRIPLFTETIGAFACYKCQITEIVIPSQVTQIHDNAFSSCRELKKVTFSNDSKLQIIGKEAFSYTKIESILIPSHVTLIDDYSFQFCEELKKVEFKEDSELERIGYSTFSFTKIESILIPSHVTFINSSAFYSCTNLIEIEFKEDSELQRIGSTIIGDTSISNFVMPSNVSDLNIDWCLDCNKKLISISLAPNNKHFIEDQNKIIFWKKDPEKEDFDALIWADHNIKQAFISIPSSIKKIYSSAFLSCQNIRRVEFASNSQLQILGSFAFSNTSIERISIPNHVKKICDSCFCNCKKLTRIDITNDSELEEIGMSAFSCTKIQSIILPKKVKRLGRKAFYGCYELQIIELNNNLNITNYNFGCPQIKPLINKNKFVDK</sequence>
<dbReference type="Pfam" id="PF13306">
    <property type="entry name" value="LRR_5"/>
    <property type="match status" value="3"/>
</dbReference>
<dbReference type="InterPro" id="IPR032675">
    <property type="entry name" value="LRR_dom_sf"/>
</dbReference>
<dbReference type="PANTHER" id="PTHR45661">
    <property type="entry name" value="SURFACE ANTIGEN"/>
    <property type="match status" value="1"/>
</dbReference>
<dbReference type="InterPro" id="IPR053139">
    <property type="entry name" value="Surface_bspA-like"/>
</dbReference>
<protein>
    <recommendedName>
        <fullName evidence="3">Surface antigen BspA-like protein</fullName>
    </recommendedName>
</protein>
<dbReference type="Gene3D" id="3.80.10.10">
    <property type="entry name" value="Ribonuclease Inhibitor"/>
    <property type="match status" value="2"/>
</dbReference>
<evidence type="ECO:0000313" key="1">
    <source>
        <dbReference type="EMBL" id="KAK8843617.1"/>
    </source>
</evidence>
<dbReference type="EMBL" id="JAPFFF010000034">
    <property type="protein sequence ID" value="KAK8843617.1"/>
    <property type="molecule type" value="Genomic_DNA"/>
</dbReference>
<name>A0ABR2HAY4_9EUKA</name>
<proteinExistence type="predicted"/>
<dbReference type="Proteomes" id="UP001470230">
    <property type="component" value="Unassembled WGS sequence"/>
</dbReference>